<accession>A0A2A2FI65</accession>
<reference evidence="2 3" key="1">
    <citation type="submission" date="2017-08" db="EMBL/GenBank/DDBJ databases">
        <title>The strain WRN001 was isolated from Binhai saline alkaline soil, Tianjin, China.</title>
        <authorList>
            <person name="Liu D."/>
            <person name="Zhang G."/>
        </authorList>
    </citation>
    <scope>NUCLEOTIDE SEQUENCE [LARGE SCALE GENOMIC DNA]</scope>
    <source>
        <strain evidence="2 3">WN019</strain>
    </source>
</reference>
<evidence type="ECO:0000256" key="1">
    <source>
        <dbReference type="SAM" id="MobiDB-lite"/>
    </source>
</evidence>
<keyword evidence="3" id="KW-1185">Reference proteome</keyword>
<feature type="compositionally biased region" description="Acidic residues" evidence="1">
    <location>
        <begin position="1"/>
        <end position="13"/>
    </location>
</feature>
<comment type="caution">
    <text evidence="2">The sequence shown here is derived from an EMBL/GenBank/DDBJ whole genome shotgun (WGS) entry which is preliminary data.</text>
</comment>
<dbReference type="Proteomes" id="UP000218083">
    <property type="component" value="Unassembled WGS sequence"/>
</dbReference>
<dbReference type="AlphaFoldDB" id="A0A2A2FI65"/>
<sequence length="179" mass="18754">MSDADAERDDPNDPETAAGDPSADGALIEVVRAVGHEHVTAEHASTVELTTDDWLTPAGDCIVGVEADRTPRDFAAAFREACRDPDATITATFAVGEPSDDAVDVDDPAHVDAIVGQGDPDLALLDDRSMVGRTSDYTDDERTIFVDGDGAAADLDRDLVAALAAGAPLRLRLEVEPAE</sequence>
<proteinExistence type="predicted"/>
<dbReference type="PANTHER" id="PTHR40696">
    <property type="entry name" value="DUF371 FAMILY PROTEIN"/>
    <property type="match status" value="1"/>
</dbReference>
<organism evidence="2 3">
    <name type="scientific">Halorubrum salipaludis</name>
    <dbReference type="NCBI Taxonomy" id="2032630"/>
    <lineage>
        <taxon>Archaea</taxon>
        <taxon>Methanobacteriati</taxon>
        <taxon>Methanobacteriota</taxon>
        <taxon>Stenosarchaea group</taxon>
        <taxon>Halobacteria</taxon>
        <taxon>Halobacteriales</taxon>
        <taxon>Haloferacaceae</taxon>
        <taxon>Halorubrum</taxon>
    </lineage>
</organism>
<dbReference type="InterPro" id="IPR023131">
    <property type="entry name" value="Mth639-like_dom_sf"/>
</dbReference>
<feature type="region of interest" description="Disordered" evidence="1">
    <location>
        <begin position="1"/>
        <end position="24"/>
    </location>
</feature>
<dbReference type="Gene3D" id="2.60.120.630">
    <property type="entry name" value="mth639 domain like"/>
    <property type="match status" value="1"/>
</dbReference>
<evidence type="ECO:0000313" key="3">
    <source>
        <dbReference type="Proteomes" id="UP000218083"/>
    </source>
</evidence>
<dbReference type="EMBL" id="NSKC01000003">
    <property type="protein sequence ID" value="PAU84279.1"/>
    <property type="molecule type" value="Genomic_DNA"/>
</dbReference>
<gene>
    <name evidence="2" type="ORF">CK500_07570</name>
</gene>
<dbReference type="OrthoDB" id="9265at2157"/>
<name>A0A2A2FI65_9EURY</name>
<dbReference type="PANTHER" id="PTHR40696:SF1">
    <property type="entry name" value="DUF371 DOMAIN-CONTAINING PROTEIN"/>
    <property type="match status" value="1"/>
</dbReference>
<dbReference type="RefSeq" id="WP_095636629.1">
    <property type="nucleotide sequence ID" value="NZ_NSKC01000003.1"/>
</dbReference>
<evidence type="ECO:0000313" key="2">
    <source>
        <dbReference type="EMBL" id="PAU84279.1"/>
    </source>
</evidence>
<dbReference type="InterPro" id="IPR007171">
    <property type="entry name" value="DUF371"/>
</dbReference>
<evidence type="ECO:0008006" key="4">
    <source>
        <dbReference type="Google" id="ProtNLM"/>
    </source>
</evidence>
<dbReference type="Pfam" id="PF04027">
    <property type="entry name" value="DUF371"/>
    <property type="match status" value="1"/>
</dbReference>
<protein>
    <recommendedName>
        <fullName evidence="4">DUF371 domain-containing protein</fullName>
    </recommendedName>
</protein>